<keyword evidence="10" id="KW-0131">Cell cycle</keyword>
<dbReference type="InterPro" id="IPR007681">
    <property type="entry name" value="Mog1"/>
</dbReference>
<proteinExistence type="inferred from homology"/>
<keyword evidence="8 12" id="KW-0175">Coiled coil</keyword>
<gene>
    <name evidence="15" type="ORF">RHS04_02483</name>
</gene>
<keyword evidence="4" id="KW-0158">Chromosome</keyword>
<comment type="caution">
    <text evidence="15">The sequence shown here is derived from an EMBL/GenBank/DDBJ whole genome shotgun (WGS) entry which is preliminary data.</text>
</comment>
<feature type="compositionally biased region" description="Polar residues" evidence="13">
    <location>
        <begin position="91"/>
        <end position="103"/>
    </location>
</feature>
<evidence type="ECO:0000256" key="11">
    <source>
        <dbReference type="ARBA" id="ARBA00023328"/>
    </source>
</evidence>
<dbReference type="SUPFAM" id="SSF55724">
    <property type="entry name" value="Mog1p/PsbP-like"/>
    <property type="match status" value="1"/>
</dbReference>
<dbReference type="GO" id="GO:0051315">
    <property type="term" value="P:attachment of mitotic spindle microtubules to kinetochore"/>
    <property type="evidence" value="ECO:0007669"/>
    <property type="project" value="InterPro"/>
</dbReference>
<evidence type="ECO:0000256" key="1">
    <source>
        <dbReference type="ARBA" id="ARBA00004123"/>
    </source>
</evidence>
<evidence type="ECO:0000256" key="12">
    <source>
        <dbReference type="SAM" id="Coils"/>
    </source>
</evidence>
<dbReference type="PANTHER" id="PTHR10643:SF2">
    <property type="entry name" value="KINETOCHORE PROTEIN NDC80 HOMOLOG"/>
    <property type="match status" value="1"/>
</dbReference>
<evidence type="ECO:0000259" key="14">
    <source>
        <dbReference type="Pfam" id="PF03801"/>
    </source>
</evidence>
<protein>
    <submittedName>
        <fullName evidence="15">HEC/Ndc80p family</fullName>
    </submittedName>
</protein>
<dbReference type="Gene3D" id="1.10.418.30">
    <property type="entry name" value="Ncd80 complex, Ncd80 subunit"/>
    <property type="match status" value="1"/>
</dbReference>
<evidence type="ECO:0000256" key="2">
    <source>
        <dbReference type="ARBA" id="ARBA00004629"/>
    </source>
</evidence>
<dbReference type="Pfam" id="PF04603">
    <property type="entry name" value="Mog1"/>
    <property type="match status" value="1"/>
</dbReference>
<keyword evidence="7" id="KW-0995">Kinetochore</keyword>
<evidence type="ECO:0000256" key="8">
    <source>
        <dbReference type="ARBA" id="ARBA00023054"/>
    </source>
</evidence>
<dbReference type="InterPro" id="IPR055260">
    <property type="entry name" value="Ndc80_CH"/>
</dbReference>
<dbReference type="GO" id="GO:0051301">
    <property type="term" value="P:cell division"/>
    <property type="evidence" value="ECO:0007669"/>
    <property type="project" value="UniProtKB-KW"/>
</dbReference>
<evidence type="ECO:0000256" key="10">
    <source>
        <dbReference type="ARBA" id="ARBA00023306"/>
    </source>
</evidence>
<dbReference type="Gene3D" id="3.40.1000.10">
    <property type="entry name" value="Mog1/PsbP, alpha/beta/alpha sandwich"/>
    <property type="match status" value="1"/>
</dbReference>
<keyword evidence="9" id="KW-0539">Nucleus</keyword>
<evidence type="ECO:0000256" key="6">
    <source>
        <dbReference type="ARBA" id="ARBA00022776"/>
    </source>
</evidence>
<comment type="subcellular location">
    <subcellularLocation>
        <location evidence="2">Chromosome</location>
        <location evidence="2">Centromere</location>
        <location evidence="2">Kinetochore</location>
    </subcellularLocation>
    <subcellularLocation>
        <location evidence="1">Nucleus</location>
    </subcellularLocation>
</comment>
<evidence type="ECO:0000256" key="3">
    <source>
        <dbReference type="ARBA" id="ARBA00007050"/>
    </source>
</evidence>
<evidence type="ECO:0000256" key="4">
    <source>
        <dbReference type="ARBA" id="ARBA00022454"/>
    </source>
</evidence>
<feature type="coiled-coil region" evidence="12">
    <location>
        <begin position="363"/>
        <end position="463"/>
    </location>
</feature>
<evidence type="ECO:0000256" key="13">
    <source>
        <dbReference type="SAM" id="MobiDB-lite"/>
    </source>
</evidence>
<dbReference type="GO" id="GO:0031262">
    <property type="term" value="C:Ndc80 complex"/>
    <property type="evidence" value="ECO:0007669"/>
    <property type="project" value="InterPro"/>
</dbReference>
<evidence type="ECO:0000313" key="16">
    <source>
        <dbReference type="Proteomes" id="UP000650582"/>
    </source>
</evidence>
<evidence type="ECO:0000256" key="9">
    <source>
        <dbReference type="ARBA" id="ARBA00023242"/>
    </source>
</evidence>
<feature type="coiled-coil region" evidence="12">
    <location>
        <begin position="591"/>
        <end position="636"/>
    </location>
</feature>
<dbReference type="Pfam" id="PF03801">
    <property type="entry name" value="Ndc80_HEC"/>
    <property type="match status" value="1"/>
</dbReference>
<evidence type="ECO:0000256" key="7">
    <source>
        <dbReference type="ARBA" id="ARBA00022838"/>
    </source>
</evidence>
<dbReference type="GO" id="GO:0005634">
    <property type="term" value="C:nucleus"/>
    <property type="evidence" value="ECO:0007669"/>
    <property type="project" value="UniProtKB-SubCell"/>
</dbReference>
<sequence>MSQNNGRRLTVAQDGYSGIPHPSSVLKKRAAPDYFAAPPPSRPGRVSMAPIAGGPRSQLGQSLSQSSTHPHAPSGNTLRMSMLRPPPAPVAQSSSGMASSRGVNHNPYGKTPLRNPSASVRKQTANYGASRMSVAPSFSQGAMAVKDTRPIRDKSFQLMCANEVLDYLQQRQFKYPITLKTLTSPTNKDFQTIFIFLINDVIDPNFQWGRAGRKMEDDIILLLKDHRYRSADTISKSSLAAVGSMHAWPNVLAMLHWLVNLSLLKLRFMDSMAENDPWLPAPVDPDGKPSSECEPDAVIDDYIAATYKLYLSGEDQFPEQLQVLEDFFDRRSEAANVQVENDTIASNRATSELQTLLAKPTELAQAKAALEEAQRLKEQYTTGIETTQRKDAKLVKNIQALKENVEEANQKMQNLEKEEAALQAAIAAQPITAEEMQRLATETEKLQRNLREMQTRHRDLVRQNNSSEVALSHRVHQLDNAVTEYNETLWKLGLLHQRRAKGPNDSMESNGEEDAEGEYEIELNSAANVVGEMLRGGGTLNGGLKHRVQPALSALADDAREARTELDSERLAKESEVDKIAEEIEHIGDETDMLRRKIDMMQDKAEEVKNASALVLGELREEIERLERDLANVGVGAQSALVNAQTRLGAAEAEFQDITYKSEQLKKQTYEEIMKHTTQLLEFREQIGVTLIFHELGAITVQLPAGLTDASDLRQVPDTQEVFLAADSDVSIVCEILERVAPDDPVEVAKFHFDSLSHDNDAVSSTVEIVNTPAQQPVSTSPIKLSILQGTQLVPKFNRTHPDTVKILLAVYRVVDKSIDLVLTFNVPVQAEKESSAVDAEGAKRWTDAYEAAVSSLKIVDFGLFA</sequence>
<keyword evidence="5" id="KW-0132">Cell division</keyword>
<dbReference type="AlphaFoldDB" id="A0A8H7HB56"/>
<keyword evidence="6" id="KW-0498">Mitosis</keyword>
<dbReference type="PANTHER" id="PTHR10643">
    <property type="entry name" value="KINETOCHORE PROTEIN NDC80"/>
    <property type="match status" value="1"/>
</dbReference>
<evidence type="ECO:0000256" key="5">
    <source>
        <dbReference type="ARBA" id="ARBA00022618"/>
    </source>
</evidence>
<accession>A0A8H7HB56</accession>
<dbReference type="InterPro" id="IPR038273">
    <property type="entry name" value="Ndc80_sf"/>
</dbReference>
<dbReference type="Proteomes" id="UP000650582">
    <property type="component" value="Unassembled WGS sequence"/>
</dbReference>
<comment type="similarity">
    <text evidence="3">Belongs to the NDC80/HEC1 family.</text>
</comment>
<dbReference type="EMBL" id="JACYCC010000035">
    <property type="protein sequence ID" value="KAF8682606.1"/>
    <property type="molecule type" value="Genomic_DNA"/>
</dbReference>
<dbReference type="InterPro" id="IPR005550">
    <property type="entry name" value="Kinetochore_Ndc80"/>
</dbReference>
<feature type="compositionally biased region" description="Low complexity" evidence="13">
    <location>
        <begin position="57"/>
        <end position="67"/>
    </location>
</feature>
<reference evidence="15" key="1">
    <citation type="submission" date="2020-09" db="EMBL/GenBank/DDBJ databases">
        <title>Comparative genome analyses of four rice-infecting Rhizoctonia solani isolates reveal extensive enrichment of homogalacturonan modification genes.</title>
        <authorList>
            <person name="Lee D.-Y."/>
            <person name="Jeon J."/>
            <person name="Kim K.-T."/>
            <person name="Cheong K."/>
            <person name="Song H."/>
            <person name="Choi G."/>
            <person name="Ko J."/>
            <person name="Opiyo S.O."/>
            <person name="Zuo S."/>
            <person name="Madhav S."/>
            <person name="Lee Y.-H."/>
            <person name="Wang G.-L."/>
        </authorList>
    </citation>
    <scope>NUCLEOTIDE SEQUENCE</scope>
    <source>
        <strain evidence="15">AG1-IA YN-7</strain>
    </source>
</reference>
<feature type="domain" description="Kinetochore protein Ndc80 CH" evidence="14">
    <location>
        <begin position="127"/>
        <end position="262"/>
    </location>
</feature>
<keyword evidence="11" id="KW-0137">Centromere</keyword>
<feature type="region of interest" description="Disordered" evidence="13">
    <location>
        <begin position="1"/>
        <end position="118"/>
    </location>
</feature>
<dbReference type="InterPro" id="IPR016123">
    <property type="entry name" value="Mog1/PsbP_a/b/a-sand"/>
</dbReference>
<name>A0A8H7HB56_9AGAM</name>
<organism evidence="15 16">
    <name type="scientific">Rhizoctonia solani</name>
    <dbReference type="NCBI Taxonomy" id="456999"/>
    <lineage>
        <taxon>Eukaryota</taxon>
        <taxon>Fungi</taxon>
        <taxon>Dikarya</taxon>
        <taxon>Basidiomycota</taxon>
        <taxon>Agaricomycotina</taxon>
        <taxon>Agaricomycetes</taxon>
        <taxon>Cantharellales</taxon>
        <taxon>Ceratobasidiaceae</taxon>
        <taxon>Rhizoctonia</taxon>
    </lineage>
</organism>
<evidence type="ECO:0000313" key="15">
    <source>
        <dbReference type="EMBL" id="KAF8682606.1"/>
    </source>
</evidence>